<organism evidence="3">
    <name type="scientific">marine metagenome</name>
    <dbReference type="NCBI Taxonomy" id="408172"/>
    <lineage>
        <taxon>unclassified sequences</taxon>
        <taxon>metagenomes</taxon>
        <taxon>ecological metagenomes</taxon>
    </lineage>
</organism>
<accession>A0A383F6B3</accession>
<dbReference type="EMBL" id="UINC01231395">
    <property type="protein sequence ID" value="SVE63908.1"/>
    <property type="molecule type" value="Genomic_DNA"/>
</dbReference>
<protein>
    <recommendedName>
        <fullName evidence="2">Core-binding (CB) domain-containing protein</fullName>
    </recommendedName>
</protein>
<keyword evidence="1" id="KW-0238">DNA-binding</keyword>
<sequence>MSTLYRREDSTYWWWSSSYKGKRLRISTGMRQKTLAQKIQSEWDMKLFKGDLSFAKTLNNLSGELDAFMDEYLKVRSRVSLNTANTARAVIARFKRFLKERGIRSIAEINIMVLDGYIDYLDVASKTVHNHLKELKIMLKRAVAESILDTNPAEHVTLPKIIKEDIHRLLNPIDLQIIFDGAGSWLLFYDFLYKTGMRAGDVA</sequence>
<name>A0A383F6B3_9ZZZZ</name>
<dbReference type="AlphaFoldDB" id="A0A383F6B3"/>
<gene>
    <name evidence="3" type="ORF">METZ01_LOCUS516762</name>
</gene>
<dbReference type="InterPro" id="IPR025269">
    <property type="entry name" value="SAM-like_dom"/>
</dbReference>
<dbReference type="PROSITE" id="PS51900">
    <property type="entry name" value="CB"/>
    <property type="match status" value="1"/>
</dbReference>
<feature type="non-terminal residue" evidence="3">
    <location>
        <position position="203"/>
    </location>
</feature>
<dbReference type="InterPro" id="IPR044068">
    <property type="entry name" value="CB"/>
</dbReference>
<evidence type="ECO:0000259" key="2">
    <source>
        <dbReference type="PROSITE" id="PS51900"/>
    </source>
</evidence>
<feature type="domain" description="Core-binding (CB)" evidence="2">
    <location>
        <begin position="63"/>
        <end position="143"/>
    </location>
</feature>
<evidence type="ECO:0000256" key="1">
    <source>
        <dbReference type="ARBA" id="ARBA00023125"/>
    </source>
</evidence>
<reference evidence="3" key="1">
    <citation type="submission" date="2018-05" db="EMBL/GenBank/DDBJ databases">
        <authorList>
            <person name="Lanie J.A."/>
            <person name="Ng W.-L."/>
            <person name="Kazmierczak K.M."/>
            <person name="Andrzejewski T.M."/>
            <person name="Davidsen T.M."/>
            <person name="Wayne K.J."/>
            <person name="Tettelin H."/>
            <person name="Glass J.I."/>
            <person name="Rusch D."/>
            <person name="Podicherti R."/>
            <person name="Tsui H.-C.T."/>
            <person name="Winkler M.E."/>
        </authorList>
    </citation>
    <scope>NUCLEOTIDE SEQUENCE</scope>
</reference>
<dbReference type="InterPro" id="IPR010998">
    <property type="entry name" value="Integrase_recombinase_N"/>
</dbReference>
<dbReference type="SUPFAM" id="SSF56349">
    <property type="entry name" value="DNA breaking-rejoining enzymes"/>
    <property type="match status" value="1"/>
</dbReference>
<dbReference type="GO" id="GO:0003677">
    <property type="term" value="F:DNA binding"/>
    <property type="evidence" value="ECO:0007669"/>
    <property type="project" value="UniProtKB-KW"/>
</dbReference>
<evidence type="ECO:0000313" key="3">
    <source>
        <dbReference type="EMBL" id="SVE63908.1"/>
    </source>
</evidence>
<dbReference type="InterPro" id="IPR011010">
    <property type="entry name" value="DNA_brk_join_enz"/>
</dbReference>
<dbReference type="Pfam" id="PF13102">
    <property type="entry name" value="Phage_int_SAM_5"/>
    <property type="match status" value="1"/>
</dbReference>
<proteinExistence type="predicted"/>
<dbReference type="Gene3D" id="1.10.150.130">
    <property type="match status" value="1"/>
</dbReference>